<protein>
    <recommendedName>
        <fullName evidence="3">DUF1652 domain-containing protein</fullName>
    </recommendedName>
</protein>
<reference evidence="1 2" key="1">
    <citation type="journal article" date="2015" name="J. Biotechnol.">
        <title>Complete genome sequence of Pseudomonas rhizosphaerae IH5T (=DSM 16299T), a phosphate-solubilizing rhizobacterium for bacterial biofertilizer.</title>
        <authorList>
            <person name="Kwak Y."/>
            <person name="Jung B.K."/>
            <person name="Shin J.H."/>
        </authorList>
    </citation>
    <scope>NUCLEOTIDE SEQUENCE [LARGE SCALE GENOMIC DNA]</scope>
    <source>
        <strain evidence="1">DSM 16299</strain>
    </source>
</reference>
<proteinExistence type="predicted"/>
<sequence length="87" mass="9619">MLPPGLSALELRSIVEQAFLPQKCVCTLTSDQSLCVKLLNLQTDEVELFKADIPLDRVTSARERARLVLELRGQQPTAARETQARAG</sequence>
<dbReference type="STRING" id="216142.LT40_11170"/>
<dbReference type="KEGG" id="prh:LT40_11170"/>
<name>A0A089YU67_9PSED</name>
<keyword evidence="2" id="KW-1185">Reference proteome</keyword>
<accession>A0A089YU67</accession>
<dbReference type="EMBL" id="CP009533">
    <property type="protein sequence ID" value="AIS17912.1"/>
    <property type="molecule type" value="Genomic_DNA"/>
</dbReference>
<dbReference type="Pfam" id="PF07865">
    <property type="entry name" value="DUF1652"/>
    <property type="match status" value="1"/>
</dbReference>
<organism evidence="1 2">
    <name type="scientific">Pseudomonas rhizosphaerae</name>
    <dbReference type="NCBI Taxonomy" id="216142"/>
    <lineage>
        <taxon>Bacteria</taxon>
        <taxon>Pseudomonadati</taxon>
        <taxon>Pseudomonadota</taxon>
        <taxon>Gammaproteobacteria</taxon>
        <taxon>Pseudomonadales</taxon>
        <taxon>Pseudomonadaceae</taxon>
        <taxon>Pseudomonas</taxon>
    </lineage>
</organism>
<dbReference type="RefSeq" id="WP_043189894.1">
    <property type="nucleotide sequence ID" value="NZ_CP009533.1"/>
</dbReference>
<dbReference type="AlphaFoldDB" id="A0A089YU67"/>
<gene>
    <name evidence="1" type="ORF">LT40_11170</name>
</gene>
<evidence type="ECO:0008006" key="3">
    <source>
        <dbReference type="Google" id="ProtNLM"/>
    </source>
</evidence>
<evidence type="ECO:0000313" key="2">
    <source>
        <dbReference type="Proteomes" id="UP000029499"/>
    </source>
</evidence>
<dbReference type="HOGENOM" id="CLU_169664_0_0_6"/>
<evidence type="ECO:0000313" key="1">
    <source>
        <dbReference type="EMBL" id="AIS17912.1"/>
    </source>
</evidence>
<dbReference type="OrthoDB" id="6906904at2"/>
<dbReference type="Proteomes" id="UP000029499">
    <property type="component" value="Chromosome"/>
</dbReference>
<dbReference type="InterPro" id="IPR012448">
    <property type="entry name" value="DUF1652"/>
</dbReference>